<reference evidence="1" key="1">
    <citation type="submission" date="2021-06" db="EMBL/GenBank/DDBJ databases">
        <authorList>
            <person name="Kallberg Y."/>
            <person name="Tangrot J."/>
            <person name="Rosling A."/>
        </authorList>
    </citation>
    <scope>NUCLEOTIDE SEQUENCE</scope>
    <source>
        <strain evidence="1">MA461A</strain>
    </source>
</reference>
<dbReference type="Proteomes" id="UP000789920">
    <property type="component" value="Unassembled WGS sequence"/>
</dbReference>
<accession>A0ACA9SNC3</accession>
<feature type="non-terminal residue" evidence="1">
    <location>
        <position position="1"/>
    </location>
</feature>
<organism evidence="1 2">
    <name type="scientific">Racocetra persica</name>
    <dbReference type="NCBI Taxonomy" id="160502"/>
    <lineage>
        <taxon>Eukaryota</taxon>
        <taxon>Fungi</taxon>
        <taxon>Fungi incertae sedis</taxon>
        <taxon>Mucoromycota</taxon>
        <taxon>Glomeromycotina</taxon>
        <taxon>Glomeromycetes</taxon>
        <taxon>Diversisporales</taxon>
        <taxon>Gigasporaceae</taxon>
        <taxon>Racocetra</taxon>
    </lineage>
</organism>
<evidence type="ECO:0000313" key="2">
    <source>
        <dbReference type="Proteomes" id="UP000789920"/>
    </source>
</evidence>
<proteinExistence type="predicted"/>
<comment type="caution">
    <text evidence="1">The sequence shown here is derived from an EMBL/GenBank/DDBJ whole genome shotgun (WGS) entry which is preliminary data.</text>
</comment>
<evidence type="ECO:0000313" key="1">
    <source>
        <dbReference type="EMBL" id="CAG8843103.1"/>
    </source>
</evidence>
<name>A0ACA9SNC3_9GLOM</name>
<dbReference type="EMBL" id="CAJVQC010136926">
    <property type="protein sequence ID" value="CAG8843103.1"/>
    <property type="molecule type" value="Genomic_DNA"/>
</dbReference>
<gene>
    <name evidence="1" type="ORF">RPERSI_LOCUS32610</name>
</gene>
<sequence length="60" mass="6862">RRNSGKKISFHWDQFVECVGNVKEVCKTYQELGVVKNFGYISNLHMLVKDQVFGTVKAAN</sequence>
<protein>
    <submittedName>
        <fullName evidence="1">36013_t:CDS:1</fullName>
    </submittedName>
</protein>
<keyword evidence="2" id="KW-1185">Reference proteome</keyword>